<feature type="active site" description="Proton acceptor; for dehydratase activity" evidence="1">
    <location>
        <position position="762"/>
    </location>
</feature>
<dbReference type="Gene3D" id="3.40.366.10">
    <property type="entry name" value="Malonyl-Coenzyme A Acyl Carrier Protein, domain 2"/>
    <property type="match status" value="1"/>
</dbReference>
<reference evidence="5 6" key="1">
    <citation type="journal article" date="2024" name="BMC Genomics">
        <title>De novo assembly and annotation of Popillia japonica's genome with initial clues to its potential as an invasive pest.</title>
        <authorList>
            <person name="Cucini C."/>
            <person name="Boschi S."/>
            <person name="Funari R."/>
            <person name="Cardaioli E."/>
            <person name="Iannotti N."/>
            <person name="Marturano G."/>
            <person name="Paoli F."/>
            <person name="Bruttini M."/>
            <person name="Carapelli A."/>
            <person name="Frati F."/>
            <person name="Nardi F."/>
        </authorList>
    </citation>
    <scope>NUCLEOTIDE SEQUENCE [LARGE SCALE GENOMIC DNA]</scope>
    <source>
        <strain evidence="5">DMR45628</strain>
    </source>
</reference>
<feature type="active site" description="Proton donor; for dehydratase activity" evidence="1">
    <location>
        <position position="942"/>
    </location>
</feature>
<dbReference type="InterPro" id="IPR016039">
    <property type="entry name" value="Thiolase-like"/>
</dbReference>
<dbReference type="InterPro" id="IPR001227">
    <property type="entry name" value="Ac_transferase_dom_sf"/>
</dbReference>
<dbReference type="Gene3D" id="3.10.129.110">
    <property type="entry name" value="Polyketide synthase dehydratase"/>
    <property type="match status" value="1"/>
</dbReference>
<sequence>MKSNKCCNDPSERYTDSAESDTVVIAGMSGKFAAADNTFQYYEGLSNKVNLVTGDFGKLQNHPELPKWTGKINTLDKFDLGFFGVTSRQSHNMDPSIRLLLERVLEAINSITARTGIGGYYRWRALEIERAVYFEEVSHFCDSMTGTGRSLMAKRISYHFKLKGPSYQLDAACCGSLCALEDAYISIRQGKCDRAIVVAANLCLHPSTSMDLVRLGVTCSDGKSKSFDNSVDGYARSEAAVVLLLDKSRNAKRIYAEIVNIKTNCDGYKIEGITFPKMVEKKNIMLDVYNECNIDRRTTSFVEAHGTGTAIGDREELNNIDEVFCEGRKDPLYIGAVKSNLGHTEAASGLCSIVKIILSMKSGFILPNINYCTPLRGVEGLEKRRLAVVTEKVPLSDHQQLFAICNYGFGGSNAIALLRPYNNSRPRQQVANSILPQLICVSGRIKEGVDEILDDFSRQGCNIEHAYLLHQAFSLPHDNHIYRGFALYNKFGEVTRSCKRLEFGDQKLLVIFDNFEQRWCSVGNHLLSIPIFSRTIHYIRDNPESSPLSKQIATAVSVQISLVEVLRTIELTPYEIVGIGYGEVAASYMKNMFSLNDTVHNLLQVITDLNKNGSKQHNMLNTLSTYQDLCVRENKMKQYASFYENNMHNPDKFHLLIGTGPNVNVQETLFLVDDNSENHVESLLINLGRLYEVGNNLKIDKLYPTIQLPVSRTTPMLSSLVRWDHRKKCKVYPFHVGTRKPYIVETVKISTKNKDWSFIPDHIIDEKNIFPASGYIFLVVECLANALYKSIDSLRIIFEDIEFLKEVIMPTDEHLELMIHLHIVTKTFEVTKGTDLIVKGKVYEQIEHYLDAELLRAIDDNKLCTDLIVKGKVYEQIEHYLDAELLRAIDDNKLCMNNDDIYQELRLRGYQYNNDFKGISGCSLDIAQAKIEWKNNWICCIDNILQIYLLRLDTKDLHVPSSIQQLELNIPKHLNQTKISNNCISVELYNDTGIIRTPGIEIRGYHTKTIEKSKPEDSVLEVVKFIANETQLDSENSIRSLVQLILENVNGINVDIIEIYDGDKENQQFLHVLMTKAIDELPLMQSQVTVLENNISEPLNSLLQDKIKSIKTNCLVVVATKLLEIQKKLQELQCINCKNTFFISREPLKRSLSEINHRDLNILCTYTTENETLILFRQNTNTFFIRNQSQRFKYFVHLHYRK</sequence>
<dbReference type="PROSITE" id="PS52004">
    <property type="entry name" value="KS3_2"/>
    <property type="match status" value="1"/>
</dbReference>
<dbReference type="InterPro" id="IPR014030">
    <property type="entry name" value="Ketoacyl_synth_N"/>
</dbReference>
<dbReference type="PANTHER" id="PTHR43775:SF23">
    <property type="entry name" value="FATTY ACID SYNTHASE 3"/>
    <property type="match status" value="1"/>
</dbReference>
<organism evidence="5 6">
    <name type="scientific">Popillia japonica</name>
    <name type="common">Japanese beetle</name>
    <dbReference type="NCBI Taxonomy" id="7064"/>
    <lineage>
        <taxon>Eukaryota</taxon>
        <taxon>Metazoa</taxon>
        <taxon>Ecdysozoa</taxon>
        <taxon>Arthropoda</taxon>
        <taxon>Hexapoda</taxon>
        <taxon>Insecta</taxon>
        <taxon>Pterygota</taxon>
        <taxon>Neoptera</taxon>
        <taxon>Endopterygota</taxon>
        <taxon>Coleoptera</taxon>
        <taxon>Polyphaga</taxon>
        <taxon>Scarabaeiformia</taxon>
        <taxon>Scarabaeidae</taxon>
        <taxon>Rutelinae</taxon>
        <taxon>Popillia</taxon>
    </lineage>
</organism>
<comment type="caution">
    <text evidence="5">The sequence shown here is derived from an EMBL/GenBank/DDBJ whole genome shotgun (WGS) entry which is preliminary data.</text>
</comment>
<dbReference type="InterPro" id="IPR014031">
    <property type="entry name" value="Ketoacyl_synth_C"/>
</dbReference>
<dbReference type="Pfam" id="PF00109">
    <property type="entry name" value="ketoacyl-synt"/>
    <property type="match status" value="1"/>
</dbReference>
<dbReference type="Pfam" id="PF16197">
    <property type="entry name" value="KAsynt_C_assoc"/>
    <property type="match status" value="1"/>
</dbReference>
<dbReference type="Gene3D" id="3.30.70.3290">
    <property type="match status" value="2"/>
</dbReference>
<feature type="region of interest" description="C-terminal hotdog fold" evidence="1">
    <location>
        <begin position="893"/>
        <end position="1036"/>
    </location>
</feature>
<evidence type="ECO:0000256" key="2">
    <source>
        <dbReference type="RuleBase" id="RU003694"/>
    </source>
</evidence>
<keyword evidence="2" id="KW-0808">Transferase</keyword>
<feature type="domain" description="PKS/mFAS DH" evidence="4">
    <location>
        <begin position="729"/>
        <end position="1036"/>
    </location>
</feature>
<proteinExistence type="inferred from homology"/>
<dbReference type="AlphaFoldDB" id="A0AAW1LQV3"/>
<dbReference type="SMART" id="SM00825">
    <property type="entry name" value="PKS_KS"/>
    <property type="match status" value="1"/>
</dbReference>
<dbReference type="Gene3D" id="3.40.47.10">
    <property type="match status" value="1"/>
</dbReference>
<dbReference type="PROSITE" id="PS52019">
    <property type="entry name" value="PKS_MFAS_DH"/>
    <property type="match status" value="1"/>
</dbReference>
<accession>A0AAW1LQV3</accession>
<dbReference type="InterPro" id="IPR042104">
    <property type="entry name" value="PKS_dehydratase_sf"/>
</dbReference>
<dbReference type="PANTHER" id="PTHR43775">
    <property type="entry name" value="FATTY ACID SYNTHASE"/>
    <property type="match status" value="1"/>
</dbReference>
<name>A0AAW1LQV3_POPJA</name>
<dbReference type="InterPro" id="IPR032821">
    <property type="entry name" value="PKS_assoc"/>
</dbReference>
<feature type="region of interest" description="N-terminal hotdog fold" evidence="1">
    <location>
        <begin position="729"/>
        <end position="860"/>
    </location>
</feature>
<dbReference type="SUPFAM" id="SSF53901">
    <property type="entry name" value="Thiolase-like"/>
    <property type="match status" value="1"/>
</dbReference>
<dbReference type="CDD" id="cd00833">
    <property type="entry name" value="PKS"/>
    <property type="match status" value="1"/>
</dbReference>
<evidence type="ECO:0000259" key="3">
    <source>
        <dbReference type="PROSITE" id="PS52004"/>
    </source>
</evidence>
<gene>
    <name evidence="5" type="ORF">QE152_g12648</name>
</gene>
<evidence type="ECO:0000259" key="4">
    <source>
        <dbReference type="PROSITE" id="PS52019"/>
    </source>
</evidence>
<dbReference type="InterPro" id="IPR020841">
    <property type="entry name" value="PKS_Beta-ketoAc_synthase_dom"/>
</dbReference>
<evidence type="ECO:0000313" key="5">
    <source>
        <dbReference type="EMBL" id="KAK9736242.1"/>
    </source>
</evidence>
<dbReference type="Proteomes" id="UP001458880">
    <property type="component" value="Unassembled WGS sequence"/>
</dbReference>
<dbReference type="GO" id="GO:0004312">
    <property type="term" value="F:fatty acid synthase activity"/>
    <property type="evidence" value="ECO:0007669"/>
    <property type="project" value="TreeGrafter"/>
</dbReference>
<keyword evidence="6" id="KW-1185">Reference proteome</keyword>
<protein>
    <submittedName>
        <fullName evidence="5">Polyketide synthase dehydratase</fullName>
    </submittedName>
</protein>
<dbReference type="InterPro" id="IPR049900">
    <property type="entry name" value="PKS_mFAS_DH"/>
</dbReference>
<evidence type="ECO:0000256" key="1">
    <source>
        <dbReference type="PROSITE-ProRule" id="PRU01363"/>
    </source>
</evidence>
<dbReference type="EMBL" id="JASPKY010000116">
    <property type="protein sequence ID" value="KAK9736242.1"/>
    <property type="molecule type" value="Genomic_DNA"/>
</dbReference>
<dbReference type="GO" id="GO:0006633">
    <property type="term" value="P:fatty acid biosynthetic process"/>
    <property type="evidence" value="ECO:0007669"/>
    <property type="project" value="TreeGrafter"/>
</dbReference>
<dbReference type="Pfam" id="PF02801">
    <property type="entry name" value="Ketoacyl-synt_C"/>
    <property type="match status" value="1"/>
</dbReference>
<dbReference type="InterPro" id="IPR050091">
    <property type="entry name" value="PKS_NRPS_Biosynth_Enz"/>
</dbReference>
<feature type="domain" description="Ketosynthase family 3 (KS3)" evidence="3">
    <location>
        <begin position="20"/>
        <end position="420"/>
    </location>
</feature>
<comment type="similarity">
    <text evidence="2">Belongs to the thiolase-like superfamily. Beta-ketoacyl-ACP synthases family.</text>
</comment>
<evidence type="ECO:0000313" key="6">
    <source>
        <dbReference type="Proteomes" id="UP001458880"/>
    </source>
</evidence>